<dbReference type="NCBIfam" id="NF000955">
    <property type="entry name" value="PRK00099.1-1"/>
    <property type="match status" value="1"/>
</dbReference>
<reference evidence="7 8" key="1">
    <citation type="submission" date="2019-08" db="EMBL/GenBank/DDBJ databases">
        <title>Complete genome sequence of Arcobacter acticola.</title>
        <authorList>
            <person name="Miller W."/>
        </authorList>
    </citation>
    <scope>NUCLEOTIDE SEQUENCE [LARGE SCALE GENOMIC DNA]</scope>
    <source>
        <strain evidence="7 8">KCTC 52212</strain>
    </source>
</reference>
<dbReference type="RefSeq" id="WP_172127515.1">
    <property type="nucleotide sequence ID" value="NZ_CP042652.1"/>
</dbReference>
<dbReference type="GO" id="GO:0006412">
    <property type="term" value="P:translation"/>
    <property type="evidence" value="ECO:0007669"/>
    <property type="project" value="UniProtKB-UniRule"/>
</dbReference>
<evidence type="ECO:0000256" key="1">
    <source>
        <dbReference type="ARBA" id="ARBA00002633"/>
    </source>
</evidence>
<dbReference type="InterPro" id="IPR001790">
    <property type="entry name" value="Ribosomal_uL10"/>
</dbReference>
<keyword evidence="6" id="KW-0699">rRNA-binding</keyword>
<evidence type="ECO:0000256" key="5">
    <source>
        <dbReference type="ARBA" id="ARBA00035202"/>
    </source>
</evidence>
<evidence type="ECO:0000313" key="8">
    <source>
        <dbReference type="Proteomes" id="UP000503483"/>
    </source>
</evidence>
<dbReference type="Gene3D" id="3.30.70.1730">
    <property type="match status" value="1"/>
</dbReference>
<proteinExistence type="inferred from homology"/>
<organism evidence="7 8">
    <name type="scientific">Arcobacter acticola</name>
    <dbReference type="NCBI Taxonomy" id="1849015"/>
    <lineage>
        <taxon>Bacteria</taxon>
        <taxon>Pseudomonadati</taxon>
        <taxon>Campylobacterota</taxon>
        <taxon>Epsilonproteobacteria</taxon>
        <taxon>Campylobacterales</taxon>
        <taxon>Arcobacteraceae</taxon>
        <taxon>Arcobacter</taxon>
    </lineage>
</organism>
<dbReference type="InterPro" id="IPR047865">
    <property type="entry name" value="Ribosomal_uL10_bac_type"/>
</dbReference>
<dbReference type="GO" id="GO:0005840">
    <property type="term" value="C:ribosome"/>
    <property type="evidence" value="ECO:0007669"/>
    <property type="project" value="UniProtKB-KW"/>
</dbReference>
<evidence type="ECO:0000313" key="7">
    <source>
        <dbReference type="EMBL" id="QKE29620.1"/>
    </source>
</evidence>
<keyword evidence="8" id="KW-1185">Reference proteome</keyword>
<dbReference type="GO" id="GO:1990904">
    <property type="term" value="C:ribonucleoprotein complex"/>
    <property type="evidence" value="ECO:0007669"/>
    <property type="project" value="UniProtKB-KW"/>
</dbReference>
<keyword evidence="3 6" id="KW-0689">Ribosomal protein</keyword>
<keyword evidence="6" id="KW-0694">RNA-binding</keyword>
<sequence>MTKQQKSEIVNFLTSEFKQSLAVVVCDYKGLTHKELESLRNEARANNTKVQVAKNTLVTVAAKNAELGDIELSGTNIFLWSEDQISACKVADKFASANKEKFTIKSGIIEGEIADAARVNAFAKLPSREELLGMLASVWMAPVRNFTIGLDALRRKKEEEAA</sequence>
<dbReference type="EMBL" id="CP042652">
    <property type="protein sequence ID" value="QKE29620.1"/>
    <property type="molecule type" value="Genomic_DNA"/>
</dbReference>
<comment type="similarity">
    <text evidence="2 6">Belongs to the universal ribosomal protein uL10 family.</text>
</comment>
<comment type="function">
    <text evidence="1 6">Forms part of the ribosomal stalk, playing a central role in the interaction of the ribosome with GTP-bound translation factors.</text>
</comment>
<dbReference type="Proteomes" id="UP000503483">
    <property type="component" value="Chromosome"/>
</dbReference>
<dbReference type="Pfam" id="PF00466">
    <property type="entry name" value="Ribosomal_L10"/>
    <property type="match status" value="1"/>
</dbReference>
<dbReference type="InterPro" id="IPR043141">
    <property type="entry name" value="Ribosomal_uL10-like_sf"/>
</dbReference>
<gene>
    <name evidence="6 7" type="primary">rplJ</name>
    <name evidence="7" type="ORF">AACT_2532</name>
</gene>
<dbReference type="HAMAP" id="MF_00362">
    <property type="entry name" value="Ribosomal_uL10"/>
    <property type="match status" value="1"/>
</dbReference>
<evidence type="ECO:0000256" key="6">
    <source>
        <dbReference type="HAMAP-Rule" id="MF_00362"/>
    </source>
</evidence>
<dbReference type="InterPro" id="IPR022973">
    <property type="entry name" value="Ribosomal_uL10_bac"/>
</dbReference>
<evidence type="ECO:0000256" key="3">
    <source>
        <dbReference type="ARBA" id="ARBA00022980"/>
    </source>
</evidence>
<dbReference type="PANTHER" id="PTHR11560">
    <property type="entry name" value="39S RIBOSOMAL PROTEIN L10, MITOCHONDRIAL"/>
    <property type="match status" value="1"/>
</dbReference>
<accession>A0A6M8EG79</accession>
<dbReference type="AlphaFoldDB" id="A0A6M8EG79"/>
<dbReference type="CDD" id="cd05797">
    <property type="entry name" value="Ribosomal_L10"/>
    <property type="match status" value="1"/>
</dbReference>
<name>A0A6M8EG79_9BACT</name>
<evidence type="ECO:0000256" key="2">
    <source>
        <dbReference type="ARBA" id="ARBA00008889"/>
    </source>
</evidence>
<protein>
    <recommendedName>
        <fullName evidence="5 6">Large ribosomal subunit protein uL10</fullName>
    </recommendedName>
</protein>
<dbReference type="GO" id="GO:0070180">
    <property type="term" value="F:large ribosomal subunit rRNA binding"/>
    <property type="evidence" value="ECO:0007669"/>
    <property type="project" value="UniProtKB-UniRule"/>
</dbReference>
<dbReference type="KEGG" id="paco:AACT_2532"/>
<evidence type="ECO:0000256" key="4">
    <source>
        <dbReference type="ARBA" id="ARBA00023274"/>
    </source>
</evidence>
<keyword evidence="4 6" id="KW-0687">Ribonucleoprotein</keyword>
<comment type="subunit">
    <text evidence="6">Part of the ribosomal stalk of the 50S ribosomal subunit. The N-terminus interacts with L11 and the large rRNA to form the base of the stalk. The C-terminus forms an elongated spine to which L12 dimers bind in a sequential fashion forming a multimeric L10(L12)X complex.</text>
</comment>
<dbReference type="SUPFAM" id="SSF160369">
    <property type="entry name" value="Ribosomal protein L10-like"/>
    <property type="match status" value="1"/>
</dbReference>